<dbReference type="EMBL" id="BAAANO010000015">
    <property type="protein sequence ID" value="GAA2007478.1"/>
    <property type="molecule type" value="Genomic_DNA"/>
</dbReference>
<feature type="domain" description="NADH:flavin oxidoreductase/NADH oxidase N-terminal" evidence="2">
    <location>
        <begin position="35"/>
        <end position="367"/>
    </location>
</feature>
<accession>A0ABN2TG21</accession>
<feature type="compositionally biased region" description="Low complexity" evidence="1">
    <location>
        <begin position="10"/>
        <end position="26"/>
    </location>
</feature>
<gene>
    <name evidence="3" type="ORF">GCM10009755_17240</name>
</gene>
<dbReference type="RefSeq" id="WP_344308809.1">
    <property type="nucleotide sequence ID" value="NZ_BAAANO010000015.1"/>
</dbReference>
<sequence length="389" mass="40818">MHDGHTQDSTLTTPGSATAAPTTATATTTPADHALFSPVTLGALDLANRVVMAPLTRLRADENGVPNDLHVAYYSQRATAGLIVAEGTYPHMSGRTWMGQPGIQTPEQVAAWKRVTDAVHAEGGKSVLQVMHGGRVSHPEIAGVPRIVAPSPIASPAPIRLPNGEKVDAPVPEALSPGEIAEVVQSFVLAARNAIEAGFDGVQVHGANGYLLHQFLAPSSNQRADEYGGSPENRARLLVEVTRAVAAEIGADRTSVRLSPQHNVQGVVEDDDADVDAVYAVLAKEFGALGLGFVDVLRAEPRDAIVQDVIRAGSGLPLVVNTGFGHHTTLEEAQGLVEENVGEAVGVGRAVIANPDLVLRWRTGAEENPTDSSTFYVGGARGYTDYPTL</sequence>
<feature type="region of interest" description="Disordered" evidence="1">
    <location>
        <begin position="1"/>
        <end position="26"/>
    </location>
</feature>
<proteinExistence type="predicted"/>
<dbReference type="InterPro" id="IPR013785">
    <property type="entry name" value="Aldolase_TIM"/>
</dbReference>
<comment type="caution">
    <text evidence="3">The sequence shown here is derived from an EMBL/GenBank/DDBJ whole genome shotgun (WGS) entry which is preliminary data.</text>
</comment>
<dbReference type="InterPro" id="IPR045247">
    <property type="entry name" value="Oye-like"/>
</dbReference>
<protein>
    <submittedName>
        <fullName evidence="3">Alkene reductase</fullName>
    </submittedName>
</protein>
<dbReference type="SUPFAM" id="SSF51395">
    <property type="entry name" value="FMN-linked oxidoreductases"/>
    <property type="match status" value="1"/>
</dbReference>
<evidence type="ECO:0000256" key="1">
    <source>
        <dbReference type="SAM" id="MobiDB-lite"/>
    </source>
</evidence>
<dbReference type="InterPro" id="IPR001155">
    <property type="entry name" value="OxRdtase_FMN_N"/>
</dbReference>
<evidence type="ECO:0000259" key="2">
    <source>
        <dbReference type="Pfam" id="PF00724"/>
    </source>
</evidence>
<dbReference type="PANTHER" id="PTHR22893">
    <property type="entry name" value="NADH OXIDOREDUCTASE-RELATED"/>
    <property type="match status" value="1"/>
</dbReference>
<evidence type="ECO:0000313" key="3">
    <source>
        <dbReference type="EMBL" id="GAA2007478.1"/>
    </source>
</evidence>
<evidence type="ECO:0000313" key="4">
    <source>
        <dbReference type="Proteomes" id="UP001500755"/>
    </source>
</evidence>
<dbReference type="Pfam" id="PF00724">
    <property type="entry name" value="Oxidored_FMN"/>
    <property type="match status" value="1"/>
</dbReference>
<dbReference type="Gene3D" id="3.20.20.70">
    <property type="entry name" value="Aldolase class I"/>
    <property type="match status" value="1"/>
</dbReference>
<name>A0ABN2TG21_9MICO</name>
<organism evidence="3 4">
    <name type="scientific">Brevibacterium samyangense</name>
    <dbReference type="NCBI Taxonomy" id="366888"/>
    <lineage>
        <taxon>Bacteria</taxon>
        <taxon>Bacillati</taxon>
        <taxon>Actinomycetota</taxon>
        <taxon>Actinomycetes</taxon>
        <taxon>Micrococcales</taxon>
        <taxon>Brevibacteriaceae</taxon>
        <taxon>Brevibacterium</taxon>
    </lineage>
</organism>
<dbReference type="Proteomes" id="UP001500755">
    <property type="component" value="Unassembled WGS sequence"/>
</dbReference>
<dbReference type="CDD" id="cd02933">
    <property type="entry name" value="OYE_like_FMN"/>
    <property type="match status" value="1"/>
</dbReference>
<keyword evidence="4" id="KW-1185">Reference proteome</keyword>
<dbReference type="PANTHER" id="PTHR22893:SF91">
    <property type="entry name" value="NADPH DEHYDROGENASE 2-RELATED"/>
    <property type="match status" value="1"/>
</dbReference>
<reference evidence="3 4" key="1">
    <citation type="journal article" date="2019" name="Int. J. Syst. Evol. Microbiol.">
        <title>The Global Catalogue of Microorganisms (GCM) 10K type strain sequencing project: providing services to taxonomists for standard genome sequencing and annotation.</title>
        <authorList>
            <consortium name="The Broad Institute Genomics Platform"/>
            <consortium name="The Broad Institute Genome Sequencing Center for Infectious Disease"/>
            <person name="Wu L."/>
            <person name="Ma J."/>
        </authorList>
    </citation>
    <scope>NUCLEOTIDE SEQUENCE [LARGE SCALE GENOMIC DNA]</scope>
    <source>
        <strain evidence="3 4">JCM 14546</strain>
    </source>
</reference>